<accession>A0A5B8W7N9</accession>
<dbReference type="Pfam" id="PF12412">
    <property type="entry name" value="DUF3667"/>
    <property type="match status" value="1"/>
</dbReference>
<keyword evidence="3" id="KW-1185">Reference proteome</keyword>
<evidence type="ECO:0000313" key="2">
    <source>
        <dbReference type="EMBL" id="QEC79914.1"/>
    </source>
</evidence>
<feature type="transmembrane region" description="Helical" evidence="1">
    <location>
        <begin position="280"/>
        <end position="300"/>
    </location>
</feature>
<gene>
    <name evidence="2" type="ORF">FSB76_29610</name>
</gene>
<sequence length="345" mass="40018">MKKHYREENDCLNCGAILQGKFCSNCGQENLQVKESFGHMMNHAVSDYFHFDHQFFHTLQPLLFKPGKLTTEYLAGRRTQYLHPVKMYIFISLVYFVLLFKSNTADIVTLSNDKAKSEQAADNMKISVKNGIDNSIFLSADQKKAIKKNVDFKADSIKRDIKAANKKDSIKTYEQYLATQRQLPADKRDGVISRYLEKKQFEWAKEGKSANEEINEGIKHNVPKMMFLLLPLFALILKIAFSKNKKFYVEYLIYSFHLHCFVFLFLAFLMLIQLLIPHKLIDLIVIMDVAALFFILWYMYRSLRVVYGRSRLRTITKMIGVSVSYFLVFAICLTILATITAVTTL</sequence>
<dbReference type="KEGG" id="mgk:FSB76_29610"/>
<evidence type="ECO:0000256" key="1">
    <source>
        <dbReference type="SAM" id="Phobius"/>
    </source>
</evidence>
<dbReference type="Proteomes" id="UP000321362">
    <property type="component" value="Chromosome"/>
</dbReference>
<keyword evidence="1" id="KW-1133">Transmembrane helix</keyword>
<feature type="transmembrane region" description="Helical" evidence="1">
    <location>
        <begin position="87"/>
        <end position="104"/>
    </location>
</feature>
<dbReference type="EMBL" id="CP042437">
    <property type="protein sequence ID" value="QEC79914.1"/>
    <property type="molecule type" value="Genomic_DNA"/>
</dbReference>
<protein>
    <submittedName>
        <fullName evidence="2">DUF3667 domain-containing protein</fullName>
    </submittedName>
</protein>
<organism evidence="2 3">
    <name type="scientific">Mucilaginibacter ginsenosidivorax</name>
    <dbReference type="NCBI Taxonomy" id="862126"/>
    <lineage>
        <taxon>Bacteria</taxon>
        <taxon>Pseudomonadati</taxon>
        <taxon>Bacteroidota</taxon>
        <taxon>Sphingobacteriia</taxon>
        <taxon>Sphingobacteriales</taxon>
        <taxon>Sphingobacteriaceae</taxon>
        <taxon>Mucilaginibacter</taxon>
    </lineage>
</organism>
<proteinExistence type="predicted"/>
<dbReference type="AlphaFoldDB" id="A0A5B8W7N9"/>
<dbReference type="OrthoDB" id="675873at2"/>
<feature type="transmembrane region" description="Helical" evidence="1">
    <location>
        <begin position="321"/>
        <end position="342"/>
    </location>
</feature>
<dbReference type="RefSeq" id="WP_147059969.1">
    <property type="nucleotide sequence ID" value="NZ_CP042437.1"/>
</dbReference>
<keyword evidence="1" id="KW-0472">Membrane</keyword>
<name>A0A5B8W7N9_9SPHI</name>
<feature type="transmembrane region" description="Helical" evidence="1">
    <location>
        <begin position="225"/>
        <end position="241"/>
    </location>
</feature>
<feature type="transmembrane region" description="Helical" evidence="1">
    <location>
        <begin position="253"/>
        <end position="274"/>
    </location>
</feature>
<dbReference type="InterPro" id="IPR022134">
    <property type="entry name" value="DUF3667"/>
</dbReference>
<reference evidence="2 3" key="1">
    <citation type="journal article" date="2013" name="J. Microbiol.">
        <title>Mucilaginibacter ginsenosidivorax sp. nov., with ginsenoside converting activity isolated from sediment.</title>
        <authorList>
            <person name="Kim J.K."/>
            <person name="Choi T.E."/>
            <person name="Liu Q.M."/>
            <person name="Park H.Y."/>
            <person name="Yi T.H."/>
            <person name="Yoon M.H."/>
            <person name="Kim S.C."/>
            <person name="Im W.T."/>
        </authorList>
    </citation>
    <scope>NUCLEOTIDE SEQUENCE [LARGE SCALE GENOMIC DNA]</scope>
    <source>
        <strain evidence="2 3">KHI28</strain>
    </source>
</reference>
<keyword evidence="1" id="KW-0812">Transmembrane</keyword>
<evidence type="ECO:0000313" key="3">
    <source>
        <dbReference type="Proteomes" id="UP000321362"/>
    </source>
</evidence>